<gene>
    <name evidence="4" type="ORF">SAMN05421540_10124</name>
</gene>
<dbReference type="Pfam" id="PF07521">
    <property type="entry name" value="RMMBL"/>
    <property type="match status" value="1"/>
</dbReference>
<dbReference type="SUPFAM" id="SSF56281">
    <property type="entry name" value="Metallo-hydrolase/oxidoreductase"/>
    <property type="match status" value="1"/>
</dbReference>
<dbReference type="GO" id="GO:0004521">
    <property type="term" value="F:RNA endonuclease activity"/>
    <property type="evidence" value="ECO:0007669"/>
    <property type="project" value="TreeGrafter"/>
</dbReference>
<dbReference type="EMBL" id="FNQF01000001">
    <property type="protein sequence ID" value="SDZ72890.1"/>
    <property type="molecule type" value="Genomic_DNA"/>
</dbReference>
<dbReference type="SMART" id="SM00849">
    <property type="entry name" value="Lactamase_B"/>
    <property type="match status" value="1"/>
</dbReference>
<evidence type="ECO:0000313" key="5">
    <source>
        <dbReference type="Proteomes" id="UP000198820"/>
    </source>
</evidence>
<dbReference type="InterPro" id="IPR036866">
    <property type="entry name" value="RibonucZ/Hydroxyglut_hydro"/>
</dbReference>
<dbReference type="InterPro" id="IPR001279">
    <property type="entry name" value="Metallo-B-lactamas"/>
</dbReference>
<evidence type="ECO:0000259" key="3">
    <source>
        <dbReference type="SMART" id="SM01027"/>
    </source>
</evidence>
<proteinExistence type="predicted"/>
<sequence length="465" mass="52880">MSEVNQKSVNQTGVKIHFLGAARTVTGSKYLIETSEKNIMVDCGMFQGLKELREKNWENLPIDVSTIDVVLLTHGHLDHTGYLPRLIKQGFKGHIIGSEPTLAIAEIILLDSAKIHEEEAEKANKEGYSKHEPAQPFYTIHDANRTIHRFKSATKDQWHQISENIQFRFKYNGHIIGSTFIELSIEGKTIVFSGDIGRLKDPLLHPPLKPQKADFLIMESTYGNKLHPDQDVSQKLIQLIDKTIKNKGNLIIPSFAVERLQTLMFILWKLYLKNKIPNIPIVIDSPMGNNVLSVFEQFSEWHKLTTHEFKAMNQRMQIVSSYKETWETIDDPRPKVVIAGSGMVTGGRVLTYLKQMIDKSNTSILLVGYQAEGTRGRQLLEGANDLKFFGKFYPVKAEVHHIESLSAHADQAEILDWISEIKNSPEKVFLVHGEPTAQDALRVKLKDKFSWEILSPKLNEIIELQ</sequence>
<evidence type="ECO:0000256" key="1">
    <source>
        <dbReference type="ARBA" id="ARBA00022801"/>
    </source>
</evidence>
<reference evidence="4 5" key="1">
    <citation type="submission" date="2016-10" db="EMBL/GenBank/DDBJ databases">
        <authorList>
            <person name="de Groot N.N."/>
        </authorList>
    </citation>
    <scope>NUCLEOTIDE SEQUENCE [LARGE SCALE GENOMIC DNA]</scope>
    <source>
        <strain evidence="4 5">DSM 23581</strain>
    </source>
</reference>
<dbReference type="Proteomes" id="UP000198820">
    <property type="component" value="Unassembled WGS sequence"/>
</dbReference>
<name>A0A1H3VDT6_9FLAO</name>
<evidence type="ECO:0000313" key="4">
    <source>
        <dbReference type="EMBL" id="SDZ72890.1"/>
    </source>
</evidence>
<dbReference type="Gene3D" id="3.40.50.10890">
    <property type="match status" value="1"/>
</dbReference>
<keyword evidence="1" id="KW-0378">Hydrolase</keyword>
<dbReference type="InterPro" id="IPR011108">
    <property type="entry name" value="RMMBL"/>
</dbReference>
<dbReference type="PANTHER" id="PTHR11203">
    <property type="entry name" value="CLEAVAGE AND POLYADENYLATION SPECIFICITY FACTOR FAMILY MEMBER"/>
    <property type="match status" value="1"/>
</dbReference>
<dbReference type="AlphaFoldDB" id="A0A1H3VDT6"/>
<dbReference type="Gene3D" id="3.60.15.10">
    <property type="entry name" value="Ribonuclease Z/Hydroxyacylglutathione hydrolase-like"/>
    <property type="match status" value="1"/>
</dbReference>
<feature type="domain" description="Metallo-beta-lactamase" evidence="2">
    <location>
        <begin position="26"/>
        <end position="230"/>
    </location>
</feature>
<dbReference type="PANTHER" id="PTHR11203:SF37">
    <property type="entry name" value="INTEGRATOR COMPLEX SUBUNIT 11"/>
    <property type="match status" value="1"/>
</dbReference>
<evidence type="ECO:0000259" key="2">
    <source>
        <dbReference type="SMART" id="SM00849"/>
    </source>
</evidence>
<keyword evidence="5" id="KW-1185">Reference proteome</keyword>
<dbReference type="GO" id="GO:0016787">
    <property type="term" value="F:hydrolase activity"/>
    <property type="evidence" value="ECO:0007669"/>
    <property type="project" value="UniProtKB-KW"/>
</dbReference>
<dbReference type="Pfam" id="PF10996">
    <property type="entry name" value="Beta-Casp"/>
    <property type="match status" value="1"/>
</dbReference>
<feature type="domain" description="Beta-Casp" evidence="3">
    <location>
        <begin position="260"/>
        <end position="379"/>
    </location>
</feature>
<dbReference type="SMART" id="SM01027">
    <property type="entry name" value="Beta-Casp"/>
    <property type="match status" value="1"/>
</dbReference>
<dbReference type="RefSeq" id="WP_093237674.1">
    <property type="nucleotide sequence ID" value="NZ_FNQF01000001.1"/>
</dbReference>
<accession>A0A1H3VDT6</accession>
<organism evidence="4 5">
    <name type="scientific">Psychroflexus halocasei</name>
    <dbReference type="NCBI Taxonomy" id="908615"/>
    <lineage>
        <taxon>Bacteria</taxon>
        <taxon>Pseudomonadati</taxon>
        <taxon>Bacteroidota</taxon>
        <taxon>Flavobacteriia</taxon>
        <taxon>Flavobacteriales</taxon>
        <taxon>Flavobacteriaceae</taxon>
        <taxon>Psychroflexus</taxon>
    </lineage>
</organism>
<dbReference type="InterPro" id="IPR050698">
    <property type="entry name" value="MBL"/>
</dbReference>
<protein>
    <submittedName>
        <fullName evidence="4">Metallo-beta-lactamase family protein</fullName>
    </submittedName>
</protein>
<dbReference type="STRING" id="908615.SAMN05421540_10124"/>
<dbReference type="InterPro" id="IPR022712">
    <property type="entry name" value="Beta_Casp"/>
</dbReference>
<dbReference type="CDD" id="cd16295">
    <property type="entry name" value="TTHA0252-CPSF-like_MBL-fold"/>
    <property type="match status" value="1"/>
</dbReference>
<dbReference type="Pfam" id="PF00753">
    <property type="entry name" value="Lactamase_B"/>
    <property type="match status" value="1"/>
</dbReference>